<dbReference type="SUPFAM" id="SSF53850">
    <property type="entry name" value="Periplasmic binding protein-like II"/>
    <property type="match status" value="1"/>
</dbReference>
<dbReference type="AlphaFoldDB" id="A0A9N9MBT1"/>
<dbReference type="PANTHER" id="PTHR42643">
    <property type="entry name" value="IONOTROPIC RECEPTOR 20A-RELATED"/>
    <property type="match status" value="1"/>
</dbReference>
<feature type="compositionally biased region" description="Polar residues" evidence="9">
    <location>
        <begin position="623"/>
        <end position="634"/>
    </location>
</feature>
<feature type="signal peptide" evidence="11">
    <location>
        <begin position="1"/>
        <end position="17"/>
    </location>
</feature>
<evidence type="ECO:0000256" key="9">
    <source>
        <dbReference type="SAM" id="MobiDB-lite"/>
    </source>
</evidence>
<accession>A0A9N9MBT1</accession>
<feature type="transmembrane region" description="Helical" evidence="10">
    <location>
        <begin position="362"/>
        <end position="382"/>
    </location>
</feature>
<feature type="transmembrane region" description="Helical" evidence="10">
    <location>
        <begin position="561"/>
        <end position="588"/>
    </location>
</feature>
<dbReference type="Gene3D" id="3.40.190.10">
    <property type="entry name" value="Periplasmic binding protein-like II"/>
    <property type="match status" value="1"/>
</dbReference>
<evidence type="ECO:0000256" key="1">
    <source>
        <dbReference type="ARBA" id="ARBA00004651"/>
    </source>
</evidence>
<feature type="chain" id="PRO_5040291409" description="Ionotropic glutamate receptor C-terminal domain-containing protein" evidence="11">
    <location>
        <begin position="18"/>
        <end position="709"/>
    </location>
</feature>
<evidence type="ECO:0000313" key="14">
    <source>
        <dbReference type="Proteomes" id="UP001152799"/>
    </source>
</evidence>
<organism evidence="13 14">
    <name type="scientific">Ceutorhynchus assimilis</name>
    <name type="common">cabbage seed weevil</name>
    <dbReference type="NCBI Taxonomy" id="467358"/>
    <lineage>
        <taxon>Eukaryota</taxon>
        <taxon>Metazoa</taxon>
        <taxon>Ecdysozoa</taxon>
        <taxon>Arthropoda</taxon>
        <taxon>Hexapoda</taxon>
        <taxon>Insecta</taxon>
        <taxon>Pterygota</taxon>
        <taxon>Neoptera</taxon>
        <taxon>Endopterygota</taxon>
        <taxon>Coleoptera</taxon>
        <taxon>Polyphaga</taxon>
        <taxon>Cucujiformia</taxon>
        <taxon>Curculionidae</taxon>
        <taxon>Ceutorhynchinae</taxon>
        <taxon>Ceutorhynchus</taxon>
    </lineage>
</organism>
<dbReference type="GO" id="GO:0015276">
    <property type="term" value="F:ligand-gated monoatomic ion channel activity"/>
    <property type="evidence" value="ECO:0007669"/>
    <property type="project" value="InterPro"/>
</dbReference>
<evidence type="ECO:0000256" key="5">
    <source>
        <dbReference type="ARBA" id="ARBA00022989"/>
    </source>
</evidence>
<evidence type="ECO:0000256" key="2">
    <source>
        <dbReference type="ARBA" id="ARBA00008685"/>
    </source>
</evidence>
<dbReference type="InterPro" id="IPR052192">
    <property type="entry name" value="Insect_Ionotropic_Sensory_Rcpt"/>
</dbReference>
<dbReference type="Proteomes" id="UP001152799">
    <property type="component" value="Chromosome 1"/>
</dbReference>
<feature type="region of interest" description="Disordered" evidence="9">
    <location>
        <begin position="598"/>
        <end position="634"/>
    </location>
</feature>
<feature type="transmembrane region" description="Helical" evidence="10">
    <location>
        <begin position="430"/>
        <end position="454"/>
    </location>
</feature>
<keyword evidence="14" id="KW-1185">Reference proteome</keyword>
<comment type="subcellular location">
    <subcellularLocation>
        <location evidence="1">Cell membrane</location>
        <topology evidence="1">Multi-pass membrane protein</topology>
    </subcellularLocation>
</comment>
<dbReference type="Gene3D" id="1.10.287.70">
    <property type="match status" value="1"/>
</dbReference>
<reference evidence="13" key="1">
    <citation type="submission" date="2022-01" db="EMBL/GenBank/DDBJ databases">
        <authorList>
            <person name="King R."/>
        </authorList>
    </citation>
    <scope>NUCLEOTIDE SEQUENCE</scope>
</reference>
<dbReference type="InterPro" id="IPR001320">
    <property type="entry name" value="Iontro_rcpt_C"/>
</dbReference>
<evidence type="ECO:0000259" key="12">
    <source>
        <dbReference type="Pfam" id="PF00060"/>
    </source>
</evidence>
<gene>
    <name evidence="13" type="ORF">CEUTPL_LOCUS1104</name>
</gene>
<keyword evidence="5 10" id="KW-1133">Transmembrane helix</keyword>
<dbReference type="Pfam" id="PF00060">
    <property type="entry name" value="Lig_chan"/>
    <property type="match status" value="1"/>
</dbReference>
<protein>
    <recommendedName>
        <fullName evidence="12">Ionotropic glutamate receptor C-terminal domain-containing protein</fullName>
    </recommendedName>
</protein>
<keyword evidence="3" id="KW-1003">Cell membrane</keyword>
<evidence type="ECO:0000256" key="4">
    <source>
        <dbReference type="ARBA" id="ARBA00022692"/>
    </source>
</evidence>
<feature type="domain" description="Ionotropic glutamate receptor C-terminal" evidence="12">
    <location>
        <begin position="362"/>
        <end position="568"/>
    </location>
</feature>
<evidence type="ECO:0000256" key="3">
    <source>
        <dbReference type="ARBA" id="ARBA00022475"/>
    </source>
</evidence>
<keyword evidence="6 10" id="KW-0472">Membrane</keyword>
<dbReference type="GO" id="GO:0050906">
    <property type="term" value="P:detection of stimulus involved in sensory perception"/>
    <property type="evidence" value="ECO:0007669"/>
    <property type="project" value="UniProtKB-ARBA"/>
</dbReference>
<comment type="similarity">
    <text evidence="2">Belongs to the glutamate-gated ion channel (TC 1.A.10.1) family.</text>
</comment>
<evidence type="ECO:0000256" key="10">
    <source>
        <dbReference type="SAM" id="Phobius"/>
    </source>
</evidence>
<dbReference type="PANTHER" id="PTHR42643:SF24">
    <property type="entry name" value="IONOTROPIC RECEPTOR 60A"/>
    <property type="match status" value="1"/>
</dbReference>
<name>A0A9N9MBT1_9CUCU</name>
<evidence type="ECO:0000313" key="13">
    <source>
        <dbReference type="EMBL" id="CAG9760372.1"/>
    </source>
</evidence>
<evidence type="ECO:0000256" key="6">
    <source>
        <dbReference type="ARBA" id="ARBA00023136"/>
    </source>
</evidence>
<evidence type="ECO:0000256" key="7">
    <source>
        <dbReference type="ARBA" id="ARBA00023170"/>
    </source>
</evidence>
<evidence type="ECO:0000256" key="11">
    <source>
        <dbReference type="SAM" id="SignalP"/>
    </source>
</evidence>
<proteinExistence type="inferred from homology"/>
<keyword evidence="7" id="KW-0675">Receptor</keyword>
<keyword evidence="4 10" id="KW-0812">Transmembrane</keyword>
<evidence type="ECO:0000256" key="8">
    <source>
        <dbReference type="ARBA" id="ARBA00023180"/>
    </source>
</evidence>
<dbReference type="EMBL" id="OU892277">
    <property type="protein sequence ID" value="CAG9760372.1"/>
    <property type="molecule type" value="Genomic_DNA"/>
</dbReference>
<feature type="compositionally biased region" description="Low complexity" evidence="9">
    <location>
        <begin position="598"/>
        <end position="608"/>
    </location>
</feature>
<dbReference type="GO" id="GO:0005886">
    <property type="term" value="C:plasma membrane"/>
    <property type="evidence" value="ECO:0007669"/>
    <property type="project" value="UniProtKB-SubCell"/>
</dbReference>
<dbReference type="OrthoDB" id="6500454at2759"/>
<sequence length="709" mass="80672">MLHYMLIFLFLTISTLSQYCDGLYTKFAKRALQKFHEKPRIQKLSGFFLNQDSYSDDPDTSLIDLLTAVASNYLSDCSTAIFYDNYTETQDRGFLTNFFQHYPLAHVHGSIPEDHHIEDSVDQSADKCVHYILFIKDVMRCQDIVSRRSEKVVVVAKSSQWRVQEYLSSEHSQEIANLLIIVKSDKFLQKKKETPYILYTHKLFVDALGSSQPVVLTSWSGANFSRNAILFNTKLKHGFAGHRFIIAAAHQPPYVIKLGRNKRDEIEYDGVEVKLVEILSQMYNFSTDYKESADIKTLGPSEAVIKALQDGNINLGIGGLYITEDRYTAGIFHWHSEDCAAFISLASTALPRYRAIMGPFNWTVWLALIMVYLGAILLFSYSDKSTLKHLIKNPEEIENMFWYVFGTFTNCFTFSDKKSWTKAEKNTTKLLVGIYWIFTIIITACYTGSIIAFVTLPVFPAVIDTVEQLLGGRYEIGMLDRGGWNHWFRNISDEASRKLLGKVDYVPDVESGLKNVTKAFFWSYAFLGSKEELTYVANSKIGGFKSVSEDRALTLDDTQGMFLLLAFGYVAGGAVLISEIFGGCLNLCKKLKTNSRRSSSNVTISSNPRFHERQTNRERHRSVSFTQQQPSQDRSFSLFSDEIEPLGQNPEEAFGENLIHSMKSMRSESLVDYNGKIDEIFDDALENEDCISTEGSEFKEKNIHKTTEN</sequence>
<keyword evidence="8" id="KW-0325">Glycoprotein</keyword>
<keyword evidence="11" id="KW-0732">Signal</keyword>